<accession>A0A0C2XMV7</accession>
<name>A0A0C2XMV7_HEBCY</name>
<gene>
    <name evidence="2" type="ORF">M413DRAFT_29596</name>
</gene>
<protein>
    <recommendedName>
        <fullName evidence="1">F-box domain-containing protein</fullName>
    </recommendedName>
</protein>
<dbReference type="EMBL" id="KN831787">
    <property type="protein sequence ID" value="KIM39023.1"/>
    <property type="molecule type" value="Genomic_DNA"/>
</dbReference>
<feature type="domain" description="F-box" evidence="1">
    <location>
        <begin position="3"/>
        <end position="39"/>
    </location>
</feature>
<dbReference type="CDD" id="cd09917">
    <property type="entry name" value="F-box_SF"/>
    <property type="match status" value="1"/>
</dbReference>
<dbReference type="Proteomes" id="UP000053424">
    <property type="component" value="Unassembled WGS sequence"/>
</dbReference>
<dbReference type="Pfam" id="PF12937">
    <property type="entry name" value="F-box-like"/>
    <property type="match status" value="1"/>
</dbReference>
<dbReference type="InterPro" id="IPR032675">
    <property type="entry name" value="LRR_dom_sf"/>
</dbReference>
<reference evidence="3" key="2">
    <citation type="submission" date="2015-01" db="EMBL/GenBank/DDBJ databases">
        <title>Evolutionary Origins and Diversification of the Mycorrhizal Mutualists.</title>
        <authorList>
            <consortium name="DOE Joint Genome Institute"/>
            <consortium name="Mycorrhizal Genomics Consortium"/>
            <person name="Kohler A."/>
            <person name="Kuo A."/>
            <person name="Nagy L.G."/>
            <person name="Floudas D."/>
            <person name="Copeland A."/>
            <person name="Barry K.W."/>
            <person name="Cichocki N."/>
            <person name="Veneault-Fourrey C."/>
            <person name="LaButti K."/>
            <person name="Lindquist E.A."/>
            <person name="Lipzen A."/>
            <person name="Lundell T."/>
            <person name="Morin E."/>
            <person name="Murat C."/>
            <person name="Riley R."/>
            <person name="Ohm R."/>
            <person name="Sun H."/>
            <person name="Tunlid A."/>
            <person name="Henrissat B."/>
            <person name="Grigoriev I.V."/>
            <person name="Hibbett D.S."/>
            <person name="Martin F."/>
        </authorList>
    </citation>
    <scope>NUCLEOTIDE SEQUENCE [LARGE SCALE GENOMIC DNA]</scope>
    <source>
        <strain evidence="3">h7</strain>
    </source>
</reference>
<dbReference type="OrthoDB" id="2745898at2759"/>
<dbReference type="InterPro" id="IPR001810">
    <property type="entry name" value="F-box_dom"/>
</dbReference>
<dbReference type="AlphaFoldDB" id="A0A0C2XMV7"/>
<dbReference type="SUPFAM" id="SSF52047">
    <property type="entry name" value="RNI-like"/>
    <property type="match status" value="1"/>
</dbReference>
<evidence type="ECO:0000313" key="3">
    <source>
        <dbReference type="Proteomes" id="UP000053424"/>
    </source>
</evidence>
<organism evidence="2 3">
    <name type="scientific">Hebeloma cylindrosporum</name>
    <dbReference type="NCBI Taxonomy" id="76867"/>
    <lineage>
        <taxon>Eukaryota</taxon>
        <taxon>Fungi</taxon>
        <taxon>Dikarya</taxon>
        <taxon>Basidiomycota</taxon>
        <taxon>Agaricomycotina</taxon>
        <taxon>Agaricomycetes</taxon>
        <taxon>Agaricomycetidae</taxon>
        <taxon>Agaricales</taxon>
        <taxon>Agaricineae</taxon>
        <taxon>Hymenogastraceae</taxon>
        <taxon>Hebeloma</taxon>
    </lineage>
</organism>
<dbReference type="HOGENOM" id="CLU_059040_0_0_1"/>
<sequence>MSFQHLPPELLCAIFNHLPTYESEWRLSLRACALTCRAFVSPAQAYIFNTLSVPSEAQRVLAKLESVPHIRKFVKRIRLLDIQRPWIQHCEVLHDILRLLSPRMVSLDITQRRHRPEVPRFDLSSLAQLIPLEEILLREEDVRNTQTTKCGDNALPSFLNHFPKLRAITLDAWVSNKTIDNISAIAGPIFRLERLDVVGCCDELLLDWLTPALPMLRQLRLSYVPPSTHGIKFITEAGESLQHLEINKLCSQASSNAGRLFLPAHGDRITIQLSGRLAAANDYSADVRLQPALAKSCD</sequence>
<evidence type="ECO:0000259" key="1">
    <source>
        <dbReference type="Pfam" id="PF12937"/>
    </source>
</evidence>
<dbReference type="Gene3D" id="3.80.10.10">
    <property type="entry name" value="Ribonuclease Inhibitor"/>
    <property type="match status" value="1"/>
</dbReference>
<keyword evidence="3" id="KW-1185">Reference proteome</keyword>
<proteinExistence type="predicted"/>
<reference evidence="2 3" key="1">
    <citation type="submission" date="2014-04" db="EMBL/GenBank/DDBJ databases">
        <authorList>
            <consortium name="DOE Joint Genome Institute"/>
            <person name="Kuo A."/>
            <person name="Gay G."/>
            <person name="Dore J."/>
            <person name="Kohler A."/>
            <person name="Nagy L.G."/>
            <person name="Floudas D."/>
            <person name="Copeland A."/>
            <person name="Barry K.W."/>
            <person name="Cichocki N."/>
            <person name="Veneault-Fourrey C."/>
            <person name="LaButti K."/>
            <person name="Lindquist E.A."/>
            <person name="Lipzen A."/>
            <person name="Lundell T."/>
            <person name="Morin E."/>
            <person name="Murat C."/>
            <person name="Sun H."/>
            <person name="Tunlid A."/>
            <person name="Henrissat B."/>
            <person name="Grigoriev I.V."/>
            <person name="Hibbett D.S."/>
            <person name="Martin F."/>
            <person name="Nordberg H.P."/>
            <person name="Cantor M.N."/>
            <person name="Hua S.X."/>
        </authorList>
    </citation>
    <scope>NUCLEOTIDE SEQUENCE [LARGE SCALE GENOMIC DNA]</scope>
    <source>
        <strain evidence="3">h7</strain>
    </source>
</reference>
<evidence type="ECO:0000313" key="2">
    <source>
        <dbReference type="EMBL" id="KIM39023.1"/>
    </source>
</evidence>